<keyword evidence="3" id="KW-1185">Reference proteome</keyword>
<gene>
    <name evidence="2" type="ORF">HXX76_016186</name>
</gene>
<organism evidence="2 3">
    <name type="scientific">Chlamydomonas incerta</name>
    <dbReference type="NCBI Taxonomy" id="51695"/>
    <lineage>
        <taxon>Eukaryota</taxon>
        <taxon>Viridiplantae</taxon>
        <taxon>Chlorophyta</taxon>
        <taxon>core chlorophytes</taxon>
        <taxon>Chlorophyceae</taxon>
        <taxon>CS clade</taxon>
        <taxon>Chlamydomonadales</taxon>
        <taxon>Chlamydomonadaceae</taxon>
        <taxon>Chlamydomonas</taxon>
    </lineage>
</organism>
<evidence type="ECO:0000313" key="2">
    <source>
        <dbReference type="EMBL" id="KAG2422233.1"/>
    </source>
</evidence>
<reference evidence="2" key="1">
    <citation type="journal article" date="2020" name="bioRxiv">
        <title>Comparative genomics of Chlamydomonas.</title>
        <authorList>
            <person name="Craig R.J."/>
            <person name="Hasan A.R."/>
            <person name="Ness R.W."/>
            <person name="Keightley P.D."/>
        </authorList>
    </citation>
    <scope>NUCLEOTIDE SEQUENCE</scope>
    <source>
        <strain evidence="2">SAG 7.73</strain>
    </source>
</reference>
<evidence type="ECO:0000256" key="1">
    <source>
        <dbReference type="SAM" id="MobiDB-lite"/>
    </source>
</evidence>
<feature type="compositionally biased region" description="Low complexity" evidence="1">
    <location>
        <begin position="130"/>
        <end position="151"/>
    </location>
</feature>
<protein>
    <submittedName>
        <fullName evidence="2">Uncharacterized protein</fullName>
    </submittedName>
</protein>
<dbReference type="OrthoDB" id="10660336at2759"/>
<accession>A0A835VQL5</accession>
<name>A0A835VQL5_CHLIN</name>
<evidence type="ECO:0000313" key="3">
    <source>
        <dbReference type="Proteomes" id="UP000650467"/>
    </source>
</evidence>
<comment type="caution">
    <text evidence="2">The sequence shown here is derived from an EMBL/GenBank/DDBJ whole genome shotgun (WGS) entry which is preliminary data.</text>
</comment>
<dbReference type="AlphaFoldDB" id="A0A835VQL5"/>
<dbReference type="EMBL" id="JAEHOC010000136">
    <property type="protein sequence ID" value="KAG2422233.1"/>
    <property type="molecule type" value="Genomic_DNA"/>
</dbReference>
<dbReference type="Proteomes" id="UP000650467">
    <property type="component" value="Unassembled WGS sequence"/>
</dbReference>
<proteinExistence type="predicted"/>
<feature type="region of interest" description="Disordered" evidence="1">
    <location>
        <begin position="130"/>
        <end position="177"/>
    </location>
</feature>
<sequence length="313" mass="31860">MSLPLDLSHEDRFLVGPLIGWDSCPATPATPPAASPTGFSMGVCGSAAGASCDMRARSISADGFTCSAVSGGVLALAQHKTKKRVRNVPPCPGCGTQLKHAQYFVHLKDIQSRGVCRGITAAAGAAAAATADQPAMPASAATTTSSSSSSSSRRRQQSECGTASTRRKGAKGTGAMPFTAAASPAVSVNSMPHLALPLTLPQQQQQPFMWQQHLPLAQPLAQLPQSQPALHAGAADDDDSDLDSWLAEVFADELAELAGVCAAAGVMDPLAPVSAPLAPAAVLAPPPPAAAGNLLAWLMAGEGQHELAFAMEL</sequence>